<evidence type="ECO:0000256" key="2">
    <source>
        <dbReference type="SAM" id="SignalP"/>
    </source>
</evidence>
<organism evidence="3 4">
    <name type="scientific">Phyllotreta striolata</name>
    <name type="common">Striped flea beetle</name>
    <name type="synonym">Crioceris striolata</name>
    <dbReference type="NCBI Taxonomy" id="444603"/>
    <lineage>
        <taxon>Eukaryota</taxon>
        <taxon>Metazoa</taxon>
        <taxon>Ecdysozoa</taxon>
        <taxon>Arthropoda</taxon>
        <taxon>Hexapoda</taxon>
        <taxon>Insecta</taxon>
        <taxon>Pterygota</taxon>
        <taxon>Neoptera</taxon>
        <taxon>Endopterygota</taxon>
        <taxon>Coleoptera</taxon>
        <taxon>Polyphaga</taxon>
        <taxon>Cucujiformia</taxon>
        <taxon>Chrysomeloidea</taxon>
        <taxon>Chrysomelidae</taxon>
        <taxon>Galerucinae</taxon>
        <taxon>Alticini</taxon>
        <taxon>Phyllotreta</taxon>
    </lineage>
</organism>
<dbReference type="EMBL" id="OU900100">
    <property type="protein sequence ID" value="CAG9863755.1"/>
    <property type="molecule type" value="Genomic_DNA"/>
</dbReference>
<keyword evidence="1" id="KW-0472">Membrane</keyword>
<evidence type="ECO:0000313" key="3">
    <source>
        <dbReference type="EMBL" id="CAG9863755.1"/>
    </source>
</evidence>
<feature type="signal peptide" evidence="2">
    <location>
        <begin position="1"/>
        <end position="20"/>
    </location>
</feature>
<proteinExistence type="predicted"/>
<feature type="transmembrane region" description="Helical" evidence="1">
    <location>
        <begin position="57"/>
        <end position="81"/>
    </location>
</feature>
<name>A0A9N9TUM1_PHYSR</name>
<keyword evidence="1" id="KW-1133">Transmembrane helix</keyword>
<gene>
    <name evidence="3" type="ORF">PHYEVI_LOCUS10039</name>
</gene>
<protein>
    <submittedName>
        <fullName evidence="3">Uncharacterized protein</fullName>
    </submittedName>
</protein>
<evidence type="ECO:0000256" key="1">
    <source>
        <dbReference type="SAM" id="Phobius"/>
    </source>
</evidence>
<keyword evidence="2" id="KW-0732">Signal</keyword>
<evidence type="ECO:0000313" key="4">
    <source>
        <dbReference type="Proteomes" id="UP001153712"/>
    </source>
</evidence>
<reference evidence="3" key="1">
    <citation type="submission" date="2022-01" db="EMBL/GenBank/DDBJ databases">
        <authorList>
            <person name="King R."/>
        </authorList>
    </citation>
    <scope>NUCLEOTIDE SEQUENCE</scope>
</reference>
<dbReference type="Proteomes" id="UP001153712">
    <property type="component" value="Chromosome 7"/>
</dbReference>
<feature type="chain" id="PRO_5040249987" evidence="2">
    <location>
        <begin position="21"/>
        <end position="180"/>
    </location>
</feature>
<keyword evidence="4" id="KW-1185">Reference proteome</keyword>
<sequence>MKSALVCLLIALFAIQLGECNVNRQVQTRSLKAEDRSVWDTMYAVARLPGDLIRKDFIAFILDLIIISQFLPLPWIIAFALNMVYKVLKFIHPAYWWLFPVLSRPTCKDTVSVNWFEDKIGRLGRFPFRPESVEINTRAFWHVNVYQNDGYSSPASGAYEKRFYRFRYGRDGAGENAAAS</sequence>
<dbReference type="OrthoDB" id="6761176at2759"/>
<dbReference type="AlphaFoldDB" id="A0A9N9TUM1"/>
<keyword evidence="1" id="KW-0812">Transmembrane</keyword>
<accession>A0A9N9TUM1</accession>